<dbReference type="Proteomes" id="UP000732377">
    <property type="component" value="Unassembled WGS sequence"/>
</dbReference>
<feature type="transmembrane region" description="Helical" evidence="1">
    <location>
        <begin position="354"/>
        <end position="372"/>
    </location>
</feature>
<name>A0A953LGR7_SYMTR</name>
<dbReference type="InterPro" id="IPR017850">
    <property type="entry name" value="Alkaline_phosphatase_core_sf"/>
</dbReference>
<comment type="caution">
    <text evidence="2">The sequence shown here is derived from an EMBL/GenBank/DDBJ whole genome shotgun (WGS) entry which is preliminary data.</text>
</comment>
<accession>A0A953LGR7</accession>
<dbReference type="EMBL" id="PIUK01000087">
    <property type="protein sequence ID" value="MBY6276533.1"/>
    <property type="molecule type" value="Genomic_DNA"/>
</dbReference>
<protein>
    <submittedName>
        <fullName evidence="2">Uncharacterized protein</fullName>
    </submittedName>
</protein>
<keyword evidence="1" id="KW-0812">Transmembrane</keyword>
<keyword evidence="1" id="KW-1133">Transmembrane helix</keyword>
<reference evidence="2" key="1">
    <citation type="submission" date="2017-11" db="EMBL/GenBank/DDBJ databases">
        <title>Three new genomes from thermophilic consortium.</title>
        <authorList>
            <person name="Quaggio R."/>
            <person name="Amgarten D."/>
            <person name="Setubal J.C."/>
        </authorList>
    </citation>
    <scope>NUCLEOTIDE SEQUENCE</scope>
    <source>
        <strain evidence="2">ZCTH01-B2</strain>
    </source>
</reference>
<dbReference type="Gene3D" id="3.40.720.10">
    <property type="entry name" value="Alkaline Phosphatase, subunit A"/>
    <property type="match status" value="1"/>
</dbReference>
<dbReference type="AlphaFoldDB" id="A0A953LGR7"/>
<gene>
    <name evidence="2" type="ORF">CWE10_10010</name>
</gene>
<organism evidence="2 3">
    <name type="scientific">Symbiobacterium thermophilum</name>
    <dbReference type="NCBI Taxonomy" id="2734"/>
    <lineage>
        <taxon>Bacteria</taxon>
        <taxon>Bacillati</taxon>
        <taxon>Bacillota</taxon>
        <taxon>Clostridia</taxon>
        <taxon>Eubacteriales</taxon>
        <taxon>Symbiobacteriaceae</taxon>
        <taxon>Symbiobacterium</taxon>
    </lineage>
</organism>
<feature type="transmembrane region" description="Helical" evidence="1">
    <location>
        <begin position="490"/>
        <end position="515"/>
    </location>
</feature>
<sequence length="553" mass="57142">MRRGPAVLLLICLLFGAAYGAWRAAAFGYGQLSAFQPVAARAERPAIGSAPLADRVVLLLIDGLTADRVYRLPSLDWLRRHGAAYRLEAAEAGGTSDWTATLLSGTPPAHGGFPAAPGGGTAGVDTLIDAAARSQVPAGGAGGPALAALAGGALSPWREGATLAELGDAVYAMLEPGGPRLVIVQAADLAGGEVDDGALAELDLRLVALFDRIDWRDTAVVVAGSPDGRAARTGSPLILAGSGVLAGGGGDATVYDVAPTVAALAGLPAPVSPRGKPILSALAVEGRPLDALTQVHLESRRAWAAAALAAYGSHEELPPAPASAVEGAAYLERMEQRLRTARETWMKAGALDRLPYVGPALLLMLLYLLFVYRSPSGGAAFRAHLAYLAAFHLLFFALGGQYGTGAAGLHGPWAWAALRYALAAAGAGVLAASAAGYAVSRRPFRKSRYVAAAGLHAALSCAALLALPVGALVLATGWEFPVALPPAGLWVWFFLTCLQVMVLGALAPVWAVVTVQAARFARHRWPVPEVGDPEVNADRVVRLKALRRARRRS</sequence>
<feature type="transmembrane region" description="Helical" evidence="1">
    <location>
        <begin position="384"/>
        <end position="402"/>
    </location>
</feature>
<feature type="transmembrane region" description="Helical" evidence="1">
    <location>
        <begin position="414"/>
        <end position="437"/>
    </location>
</feature>
<dbReference type="SUPFAM" id="SSF53649">
    <property type="entry name" value="Alkaline phosphatase-like"/>
    <property type="match status" value="1"/>
</dbReference>
<proteinExistence type="predicted"/>
<evidence type="ECO:0000313" key="2">
    <source>
        <dbReference type="EMBL" id="MBY6276533.1"/>
    </source>
</evidence>
<evidence type="ECO:0000256" key="1">
    <source>
        <dbReference type="SAM" id="Phobius"/>
    </source>
</evidence>
<keyword evidence="1" id="KW-0472">Membrane</keyword>
<feature type="transmembrane region" description="Helical" evidence="1">
    <location>
        <begin position="449"/>
        <end position="478"/>
    </location>
</feature>
<dbReference type="RefSeq" id="WP_273379582.1">
    <property type="nucleotide sequence ID" value="NZ_PIUK01000087.1"/>
</dbReference>
<evidence type="ECO:0000313" key="3">
    <source>
        <dbReference type="Proteomes" id="UP000732377"/>
    </source>
</evidence>